<name>A0A1W9S1I4_9BACT</name>
<dbReference type="GO" id="GO:0051604">
    <property type="term" value="P:protein maturation"/>
    <property type="evidence" value="ECO:0007669"/>
    <property type="project" value="TreeGrafter"/>
</dbReference>
<dbReference type="GO" id="GO:1902670">
    <property type="term" value="F:carbon dioxide binding"/>
    <property type="evidence" value="ECO:0007669"/>
    <property type="project" value="TreeGrafter"/>
</dbReference>
<gene>
    <name evidence="2" type="ORF">B6D57_02245</name>
</gene>
<dbReference type="PANTHER" id="PTHR35177">
    <property type="entry name" value="HYDROGENASE MATURATION FACTOR HYBG"/>
    <property type="match status" value="1"/>
</dbReference>
<dbReference type="Pfam" id="PF01455">
    <property type="entry name" value="HupF_HypC"/>
    <property type="match status" value="1"/>
</dbReference>
<dbReference type="InterPro" id="IPR019812">
    <property type="entry name" value="Hydgase_assmbl_chp_CS"/>
</dbReference>
<dbReference type="EMBL" id="NATQ01000032">
    <property type="protein sequence ID" value="OQX90721.1"/>
    <property type="molecule type" value="Genomic_DNA"/>
</dbReference>
<accession>A0A1W9S1I4</accession>
<dbReference type="AlphaFoldDB" id="A0A1W9S1I4"/>
<dbReference type="Proteomes" id="UP000192611">
    <property type="component" value="Unassembled WGS sequence"/>
</dbReference>
<organism evidence="2 3">
    <name type="scientific">Candidatus Coatesbacteria bacterium 4484_99</name>
    <dbReference type="NCBI Taxonomy" id="1970774"/>
    <lineage>
        <taxon>Bacteria</taxon>
        <taxon>Candidatus Coatesiibacteriota</taxon>
    </lineage>
</organism>
<dbReference type="Gene3D" id="2.30.30.140">
    <property type="match status" value="1"/>
</dbReference>
<dbReference type="PROSITE" id="PS01097">
    <property type="entry name" value="HUPF_HYPC"/>
    <property type="match status" value="1"/>
</dbReference>
<dbReference type="InterPro" id="IPR001109">
    <property type="entry name" value="Hydrogenase_HupF/HypC"/>
</dbReference>
<dbReference type="PANTHER" id="PTHR35177:SF2">
    <property type="entry name" value="HYDROGENASE MATURATION FACTOR HYBG"/>
    <property type="match status" value="1"/>
</dbReference>
<dbReference type="GO" id="GO:0005506">
    <property type="term" value="F:iron ion binding"/>
    <property type="evidence" value="ECO:0007669"/>
    <property type="project" value="TreeGrafter"/>
</dbReference>
<evidence type="ECO:0000313" key="2">
    <source>
        <dbReference type="EMBL" id="OQX90721.1"/>
    </source>
</evidence>
<dbReference type="NCBIfam" id="TIGR00074">
    <property type="entry name" value="hypC_hupF"/>
    <property type="match status" value="1"/>
</dbReference>
<comment type="similarity">
    <text evidence="1">Belongs to the HupF/HypC family.</text>
</comment>
<reference evidence="3" key="1">
    <citation type="submission" date="2017-03" db="EMBL/GenBank/DDBJ databases">
        <title>Novel pathways for hydrocarbon cycling and metabolic interdependencies in hydrothermal sediment communities.</title>
        <authorList>
            <person name="Dombrowski N."/>
            <person name="Seitz K."/>
            <person name="Teske A."/>
            <person name="Baker B."/>
        </authorList>
    </citation>
    <scope>NUCLEOTIDE SEQUENCE [LARGE SCALE GENOMIC DNA]</scope>
</reference>
<proteinExistence type="inferred from homology"/>
<dbReference type="PRINTS" id="PR00445">
    <property type="entry name" value="HUPFHYPC"/>
</dbReference>
<evidence type="ECO:0000313" key="3">
    <source>
        <dbReference type="Proteomes" id="UP000192611"/>
    </source>
</evidence>
<comment type="caution">
    <text evidence="2">The sequence shown here is derived from an EMBL/GenBank/DDBJ whole genome shotgun (WGS) entry which is preliminary data.</text>
</comment>
<evidence type="ECO:0000256" key="1">
    <source>
        <dbReference type="ARBA" id="ARBA00006018"/>
    </source>
</evidence>
<dbReference type="SUPFAM" id="SSF159127">
    <property type="entry name" value="HupF/HypC-like"/>
    <property type="match status" value="1"/>
</dbReference>
<protein>
    <submittedName>
        <fullName evidence="2">Hydrogenase assembly protein HupF</fullName>
    </submittedName>
</protein>
<sequence>MCLAIPARVLEIDGDMALVDLNGVRVRANLAFVDGVKVGSWVLLHTGFAISVLTEEEAMETFDILNQVFGGEEK</sequence>